<dbReference type="Proteomes" id="UP000016895">
    <property type="component" value="Chromosome 1"/>
</dbReference>
<dbReference type="KEGG" id="vni:VIBNI_A0009"/>
<evidence type="ECO:0000313" key="3">
    <source>
        <dbReference type="Proteomes" id="UP000016895"/>
    </source>
</evidence>
<name>U4K824_9VIBR</name>
<sequence length="121" mass="13663">MKFKLIAATSMLSVLAGCNLTNYEPTPPNVTPENIEIARQAFSEVPELKVSDDGYISYVASLPSSGYKWQTTTIKKISYEWSCDNLYSFLEMGFVTKIFFKGKGGREEYFDKARCDAEETN</sequence>
<keyword evidence="1" id="KW-0732">Signal</keyword>
<dbReference type="RefSeq" id="WP_022549477.1">
    <property type="nucleotide sequence ID" value="NC_022528.1"/>
</dbReference>
<dbReference type="PROSITE" id="PS51257">
    <property type="entry name" value="PROKAR_LIPOPROTEIN"/>
    <property type="match status" value="1"/>
</dbReference>
<accession>U4K824</accession>
<evidence type="ECO:0008006" key="4">
    <source>
        <dbReference type="Google" id="ProtNLM"/>
    </source>
</evidence>
<feature type="signal peptide" evidence="1">
    <location>
        <begin position="1"/>
        <end position="16"/>
    </location>
</feature>
<dbReference type="PATRIC" id="fig|1260221.3.peg.8"/>
<organism evidence="2 3">
    <name type="scientific">Vibrio nigripulchritudo</name>
    <dbReference type="NCBI Taxonomy" id="28173"/>
    <lineage>
        <taxon>Bacteria</taxon>
        <taxon>Pseudomonadati</taxon>
        <taxon>Pseudomonadota</taxon>
        <taxon>Gammaproteobacteria</taxon>
        <taxon>Vibrionales</taxon>
        <taxon>Vibrionaceae</taxon>
        <taxon>Vibrio</taxon>
    </lineage>
</organism>
<proteinExistence type="predicted"/>
<gene>
    <name evidence="2" type="ORF">VIBNI_A0009</name>
</gene>
<protein>
    <recommendedName>
        <fullName evidence="4">Lipoprotein</fullName>
    </recommendedName>
</protein>
<keyword evidence="3" id="KW-1185">Reference proteome</keyword>
<dbReference type="EMBL" id="FO203526">
    <property type="protein sequence ID" value="CCO56232.1"/>
    <property type="molecule type" value="Genomic_DNA"/>
</dbReference>
<dbReference type="AlphaFoldDB" id="U4K824"/>
<evidence type="ECO:0000313" key="2">
    <source>
        <dbReference type="EMBL" id="CCO56232.1"/>
    </source>
</evidence>
<evidence type="ECO:0000256" key="1">
    <source>
        <dbReference type="SAM" id="SignalP"/>
    </source>
</evidence>
<feature type="chain" id="PRO_5004650078" description="Lipoprotein" evidence="1">
    <location>
        <begin position="17"/>
        <end position="121"/>
    </location>
</feature>
<reference evidence="2 3" key="1">
    <citation type="journal article" date="2013" name="ISME J.">
        <title>Comparative genomics of pathogenic lineages of Vibrio nigripulchritudo identifies virulence-associated traits.</title>
        <authorList>
            <person name="Goudenege D."/>
            <person name="Labreuche Y."/>
            <person name="Krin E."/>
            <person name="Ansquer D."/>
            <person name="Mangenot S."/>
            <person name="Calteau A."/>
            <person name="Medigue C."/>
            <person name="Mazel D."/>
            <person name="Polz M.F."/>
            <person name="Le Roux F."/>
        </authorList>
    </citation>
    <scope>NUCLEOTIDE SEQUENCE [LARGE SCALE GENOMIC DNA]</scope>
    <source>
        <strain evidence="3">SnF1</strain>
    </source>
</reference>